<dbReference type="OMA" id="CIAVEEM"/>
<evidence type="ECO:0000313" key="6">
    <source>
        <dbReference type="Proteomes" id="UP000026962"/>
    </source>
</evidence>
<comment type="similarity">
    <text evidence="2">Belongs to the Tdpoz family.</text>
</comment>
<dbReference type="Pfam" id="PF24570">
    <property type="entry name" value="BACK_BPM_SPOP"/>
    <property type="match status" value="1"/>
</dbReference>
<keyword evidence="6" id="KW-1185">Reference proteome</keyword>
<dbReference type="InterPro" id="IPR056423">
    <property type="entry name" value="BACK_BPM_SPOP"/>
</dbReference>
<reference evidence="5" key="2">
    <citation type="submission" date="2018-05" db="EMBL/GenBank/DDBJ databases">
        <title>OpunRS2 (Oryza punctata Reference Sequence Version 2).</title>
        <authorList>
            <person name="Zhang J."/>
            <person name="Kudrna D."/>
            <person name="Lee S."/>
            <person name="Talag J."/>
            <person name="Welchert J."/>
            <person name="Wing R.A."/>
        </authorList>
    </citation>
    <scope>NUCLEOTIDE SEQUENCE [LARGE SCALE GENOMIC DNA]</scope>
</reference>
<dbReference type="GO" id="GO:0016567">
    <property type="term" value="P:protein ubiquitination"/>
    <property type="evidence" value="ECO:0007669"/>
    <property type="project" value="InterPro"/>
</dbReference>
<dbReference type="CDD" id="cd00121">
    <property type="entry name" value="MATH"/>
    <property type="match status" value="1"/>
</dbReference>
<dbReference type="STRING" id="4537.A0A0E0LSJ5"/>
<evidence type="ECO:0000256" key="2">
    <source>
        <dbReference type="ARBA" id="ARBA00010846"/>
    </source>
</evidence>
<dbReference type="Gene3D" id="3.30.710.10">
    <property type="entry name" value="Potassium Channel Kv1.1, Chain A"/>
    <property type="match status" value="1"/>
</dbReference>
<dbReference type="eggNOG" id="KOG1987">
    <property type="taxonomic scope" value="Eukaryota"/>
</dbReference>
<accession>A0A0E0LSJ5</accession>
<dbReference type="PROSITE" id="PS50144">
    <property type="entry name" value="MATH"/>
    <property type="match status" value="1"/>
</dbReference>
<feature type="domain" description="MATH" evidence="4">
    <location>
        <begin position="25"/>
        <end position="163"/>
    </location>
</feature>
<dbReference type="Gene3D" id="1.25.40.420">
    <property type="match status" value="1"/>
</dbReference>
<dbReference type="Pfam" id="PF00651">
    <property type="entry name" value="BTB"/>
    <property type="match status" value="1"/>
</dbReference>
<name>A0A0E0LSJ5_ORYPU</name>
<sequence>MESSSSSLSRPAAWTASRCIQETARGTHAFTVDGYSLHRGLGGGEYINSAVFSVGGYDWCIRYYPEDDSESETDGELCICIFLQLMSKGSGVEVRALYSFRLLNHETGKSELIYTTNTPQVFDGDVGGTGFASSCSGAEIKRCELEASSEYLRDDRLVIECDLTVFKRSLVKREQAITAIHKKPSSSPSNFSKDMIRMMKDKVGTDVSFEVGGEIFAAHRVVLAARSSVFNAELYGPMRATAEQQIAIQDMLPSVFKELLHFMYTDFLSSDIADLGRDDSMEMIKHLLEAADRYAVEKLKTMCENSLCKRICVENVLNTFALADQHNCHKLKDACAQFITSSSGLDDVIASKGYGLLKRSCPVLLLDVFERATKSRKII</sequence>
<dbReference type="InterPro" id="IPR045005">
    <property type="entry name" value="BPM1-6"/>
</dbReference>
<dbReference type="HOGENOM" id="CLU_004253_2_0_1"/>
<dbReference type="InterPro" id="IPR011333">
    <property type="entry name" value="SKP1/BTB/POZ_sf"/>
</dbReference>
<feature type="domain" description="BTB" evidence="3">
    <location>
        <begin position="205"/>
        <end position="272"/>
    </location>
</feature>
<evidence type="ECO:0000259" key="3">
    <source>
        <dbReference type="PROSITE" id="PS50097"/>
    </source>
</evidence>
<organism evidence="5">
    <name type="scientific">Oryza punctata</name>
    <name type="common">Red rice</name>
    <dbReference type="NCBI Taxonomy" id="4537"/>
    <lineage>
        <taxon>Eukaryota</taxon>
        <taxon>Viridiplantae</taxon>
        <taxon>Streptophyta</taxon>
        <taxon>Embryophyta</taxon>
        <taxon>Tracheophyta</taxon>
        <taxon>Spermatophyta</taxon>
        <taxon>Magnoliopsida</taxon>
        <taxon>Liliopsida</taxon>
        <taxon>Poales</taxon>
        <taxon>Poaceae</taxon>
        <taxon>BOP clade</taxon>
        <taxon>Oryzoideae</taxon>
        <taxon>Oryzeae</taxon>
        <taxon>Oryzinae</taxon>
        <taxon>Oryza</taxon>
    </lineage>
</organism>
<evidence type="ECO:0000256" key="1">
    <source>
        <dbReference type="ARBA" id="ARBA00004906"/>
    </source>
</evidence>
<dbReference type="SMART" id="SM00225">
    <property type="entry name" value="BTB"/>
    <property type="match status" value="1"/>
</dbReference>
<dbReference type="InterPro" id="IPR002083">
    <property type="entry name" value="MATH/TRAF_dom"/>
</dbReference>
<dbReference type="SUPFAM" id="SSF54695">
    <property type="entry name" value="POZ domain"/>
    <property type="match status" value="1"/>
</dbReference>
<comment type="pathway">
    <text evidence="1">Protein modification; protein ubiquitination.</text>
</comment>
<dbReference type="EnsemblPlants" id="OPUNC08G06450.1">
    <property type="protein sequence ID" value="OPUNC08G06450.1"/>
    <property type="gene ID" value="OPUNC08G06450"/>
</dbReference>
<dbReference type="PANTHER" id="PTHR26379:SF474">
    <property type="entry name" value="OS08G0228200 PROTEIN"/>
    <property type="match status" value="1"/>
</dbReference>
<evidence type="ECO:0008006" key="7">
    <source>
        <dbReference type="Google" id="ProtNLM"/>
    </source>
</evidence>
<dbReference type="SUPFAM" id="SSF49599">
    <property type="entry name" value="TRAF domain-like"/>
    <property type="match status" value="1"/>
</dbReference>
<dbReference type="InterPro" id="IPR008974">
    <property type="entry name" value="TRAF-like"/>
</dbReference>
<proteinExistence type="inferred from homology"/>
<dbReference type="Gene3D" id="2.60.210.10">
    <property type="entry name" value="Apoptosis, Tumor Necrosis Factor Receptor Associated Protein 2, Chain A"/>
    <property type="match status" value="1"/>
</dbReference>
<dbReference type="PANTHER" id="PTHR26379">
    <property type="entry name" value="BTB/POZ AND MATH DOMAIN-CONTAINING PROTEIN 1"/>
    <property type="match status" value="1"/>
</dbReference>
<dbReference type="Gramene" id="OPUNC08G06450.1">
    <property type="protein sequence ID" value="OPUNC08G06450.1"/>
    <property type="gene ID" value="OPUNC08G06450"/>
</dbReference>
<dbReference type="PROSITE" id="PS50097">
    <property type="entry name" value="BTB"/>
    <property type="match status" value="1"/>
</dbReference>
<dbReference type="Proteomes" id="UP000026962">
    <property type="component" value="Chromosome 8"/>
</dbReference>
<evidence type="ECO:0000313" key="5">
    <source>
        <dbReference type="EnsemblPlants" id="OPUNC08G06450.1"/>
    </source>
</evidence>
<dbReference type="AlphaFoldDB" id="A0A0E0LSJ5"/>
<dbReference type="InterPro" id="IPR000210">
    <property type="entry name" value="BTB/POZ_dom"/>
</dbReference>
<protein>
    <recommendedName>
        <fullName evidence="7">BTB domain-containing protein</fullName>
    </recommendedName>
</protein>
<dbReference type="Pfam" id="PF22486">
    <property type="entry name" value="MATH_2"/>
    <property type="match status" value="1"/>
</dbReference>
<evidence type="ECO:0000259" key="4">
    <source>
        <dbReference type="PROSITE" id="PS50144"/>
    </source>
</evidence>
<reference evidence="5" key="1">
    <citation type="submission" date="2015-04" db="UniProtKB">
        <authorList>
            <consortium name="EnsemblPlants"/>
        </authorList>
    </citation>
    <scope>IDENTIFICATION</scope>
</reference>